<comment type="caution">
    <text evidence="2">The sequence shown here is derived from an EMBL/GenBank/DDBJ whole genome shotgun (WGS) entry which is preliminary data.</text>
</comment>
<gene>
    <name evidence="2" type="ORF">COV07_01610</name>
</gene>
<keyword evidence="1" id="KW-0812">Transmembrane</keyword>
<reference evidence="2 3" key="1">
    <citation type="submission" date="2017-09" db="EMBL/GenBank/DDBJ databases">
        <title>Depth-based differentiation of microbial function through sediment-hosted aquifers and enrichment of novel symbionts in the deep terrestrial subsurface.</title>
        <authorList>
            <person name="Probst A.J."/>
            <person name="Ladd B."/>
            <person name="Jarett J.K."/>
            <person name="Geller-Mcgrath D.E."/>
            <person name="Sieber C.M."/>
            <person name="Emerson J.B."/>
            <person name="Anantharaman K."/>
            <person name="Thomas B.C."/>
            <person name="Malmstrom R."/>
            <person name="Stieglmeier M."/>
            <person name="Klingl A."/>
            <person name="Woyke T."/>
            <person name="Ryan C.M."/>
            <person name="Banfield J.F."/>
        </authorList>
    </citation>
    <scope>NUCLEOTIDE SEQUENCE [LARGE SCALE GENOMIC DNA]</scope>
    <source>
        <strain evidence="2">CG10_big_fil_rev_8_21_14_0_10_45_14</strain>
    </source>
</reference>
<evidence type="ECO:0000256" key="1">
    <source>
        <dbReference type="SAM" id="Phobius"/>
    </source>
</evidence>
<keyword evidence="1" id="KW-1133">Transmembrane helix</keyword>
<evidence type="ECO:0000313" key="3">
    <source>
        <dbReference type="Proteomes" id="UP000230833"/>
    </source>
</evidence>
<dbReference type="Proteomes" id="UP000230833">
    <property type="component" value="Unassembled WGS sequence"/>
</dbReference>
<protein>
    <submittedName>
        <fullName evidence="2">Uncharacterized protein</fullName>
    </submittedName>
</protein>
<accession>A0A2H0RK59</accession>
<name>A0A2H0RK59_9BACT</name>
<organism evidence="2 3">
    <name type="scientific">Candidatus Vogelbacteria bacterium CG10_big_fil_rev_8_21_14_0_10_45_14</name>
    <dbReference type="NCBI Taxonomy" id="1975042"/>
    <lineage>
        <taxon>Bacteria</taxon>
        <taxon>Candidatus Vogeliibacteriota</taxon>
    </lineage>
</organism>
<feature type="transmembrane region" description="Helical" evidence="1">
    <location>
        <begin position="20"/>
        <end position="45"/>
    </location>
</feature>
<evidence type="ECO:0000313" key="2">
    <source>
        <dbReference type="EMBL" id="PIR46941.1"/>
    </source>
</evidence>
<dbReference type="EMBL" id="PCYL01000019">
    <property type="protein sequence ID" value="PIR46941.1"/>
    <property type="molecule type" value="Genomic_DNA"/>
</dbReference>
<proteinExistence type="predicted"/>
<sequence>MNIFYKKNSKAGGHEKKSGVLLRASMPLFFIALLLFAVSLFGLAYSYKLLVDGRLDLLNAISVARFEQEKKGKSDQIRSLLRGNEDSLAALDDYFVRSANIVPFLEKMELLDISLPVSPKLSSVSLSAARDSLSASISANGSFVEAYRFLLAIESLPYKVVVDDVQLSFGQLARAGSFVGNIKDSKEGGSWTVSASLLVKSVLPERK</sequence>
<keyword evidence="1" id="KW-0472">Membrane</keyword>
<dbReference type="AlphaFoldDB" id="A0A2H0RK59"/>